<reference evidence="1 2" key="1">
    <citation type="submission" date="2019-05" db="EMBL/GenBank/DDBJ databases">
        <title>Another draft genome of Portunus trituberculatus and its Hox gene families provides insights of decapod evolution.</title>
        <authorList>
            <person name="Jeong J.-H."/>
            <person name="Song I."/>
            <person name="Kim S."/>
            <person name="Choi T."/>
            <person name="Kim D."/>
            <person name="Ryu S."/>
            <person name="Kim W."/>
        </authorList>
    </citation>
    <scope>NUCLEOTIDE SEQUENCE [LARGE SCALE GENOMIC DNA]</scope>
    <source>
        <tissue evidence="1">Muscle</tissue>
    </source>
</reference>
<dbReference type="EMBL" id="VSRR010000722">
    <property type="protein sequence ID" value="MPC18920.1"/>
    <property type="molecule type" value="Genomic_DNA"/>
</dbReference>
<gene>
    <name evidence="1" type="ORF">E2C01_011820</name>
</gene>
<evidence type="ECO:0000313" key="2">
    <source>
        <dbReference type="Proteomes" id="UP000324222"/>
    </source>
</evidence>
<protein>
    <submittedName>
        <fullName evidence="1">Uncharacterized protein</fullName>
    </submittedName>
</protein>
<keyword evidence="2" id="KW-1185">Reference proteome</keyword>
<accession>A0A5B7DC90</accession>
<evidence type="ECO:0000313" key="1">
    <source>
        <dbReference type="EMBL" id="MPC18920.1"/>
    </source>
</evidence>
<organism evidence="1 2">
    <name type="scientific">Portunus trituberculatus</name>
    <name type="common">Swimming crab</name>
    <name type="synonym">Neptunus trituberculatus</name>
    <dbReference type="NCBI Taxonomy" id="210409"/>
    <lineage>
        <taxon>Eukaryota</taxon>
        <taxon>Metazoa</taxon>
        <taxon>Ecdysozoa</taxon>
        <taxon>Arthropoda</taxon>
        <taxon>Crustacea</taxon>
        <taxon>Multicrustacea</taxon>
        <taxon>Malacostraca</taxon>
        <taxon>Eumalacostraca</taxon>
        <taxon>Eucarida</taxon>
        <taxon>Decapoda</taxon>
        <taxon>Pleocyemata</taxon>
        <taxon>Brachyura</taxon>
        <taxon>Eubrachyura</taxon>
        <taxon>Portunoidea</taxon>
        <taxon>Portunidae</taxon>
        <taxon>Portuninae</taxon>
        <taxon>Portunus</taxon>
    </lineage>
</organism>
<dbReference type="AlphaFoldDB" id="A0A5B7DC90"/>
<comment type="caution">
    <text evidence="1">The sequence shown here is derived from an EMBL/GenBank/DDBJ whole genome shotgun (WGS) entry which is preliminary data.</text>
</comment>
<sequence length="69" mass="7855">MQQEMDLELVIGLEFSYTKKTKALYILYLRGAFSSVSCEAVTFNAWSVSVTKQGIFHARNIWSVEVYGV</sequence>
<proteinExistence type="predicted"/>
<name>A0A5B7DC90_PORTR</name>
<dbReference type="Proteomes" id="UP000324222">
    <property type="component" value="Unassembled WGS sequence"/>
</dbReference>